<evidence type="ECO:0000313" key="2">
    <source>
        <dbReference type="EMBL" id="RDB60600.1"/>
    </source>
</evidence>
<dbReference type="Proteomes" id="UP000253975">
    <property type="component" value="Unassembled WGS sequence"/>
</dbReference>
<dbReference type="AlphaFoldDB" id="A0A369LMM4"/>
<dbReference type="Pfam" id="PF01865">
    <property type="entry name" value="PhoU_div"/>
    <property type="match status" value="1"/>
</dbReference>
<accession>A0A369LMM4</accession>
<dbReference type="PANTHER" id="PTHR37298:SF1">
    <property type="entry name" value="UPF0111 PROTEIN YKAA"/>
    <property type="match status" value="1"/>
</dbReference>
<name>A0A369LMM4_9ACTN</name>
<proteinExistence type="inferred from homology"/>
<dbReference type="InterPro" id="IPR038078">
    <property type="entry name" value="PhoU-like_sf"/>
</dbReference>
<sequence>MAKHKNGKKLDYFEAFEKQAELAIAEAKLLVEVIENYKGPDSLDEYIERAHEIEHAGDKLVHSVFDAVTVDFVTPIDREDIISLTQKLDDVLDYMEGTVQRFYMLDVKEMHPKAGEFAELLLKSCEKLGKALEDFDEFKNSKKINKLIIDVGSVEEEADELFFHTLRELYSHGEENPLYVFVWDKLFQRLENTADACEQAADTMGTIIMKNC</sequence>
<reference evidence="2 3" key="1">
    <citation type="journal article" date="2018" name="Elife">
        <title>Discovery and characterization of a prevalent human gut bacterial enzyme sufficient for the inactivation of a family of plant toxins.</title>
        <authorList>
            <person name="Koppel N."/>
            <person name="Bisanz J.E."/>
            <person name="Pandelia M.E."/>
            <person name="Turnbaugh P.J."/>
            <person name="Balskus E.P."/>
        </authorList>
    </citation>
    <scope>NUCLEOTIDE SEQUENCE [LARGE SCALE GENOMIC DNA]</scope>
    <source>
        <strain evidence="2 3">OB21 GAM31</strain>
    </source>
</reference>
<organism evidence="2 3">
    <name type="scientific">Slackia isoflavoniconvertens</name>
    <dbReference type="NCBI Taxonomy" id="572010"/>
    <lineage>
        <taxon>Bacteria</taxon>
        <taxon>Bacillati</taxon>
        <taxon>Actinomycetota</taxon>
        <taxon>Coriobacteriia</taxon>
        <taxon>Eggerthellales</taxon>
        <taxon>Eggerthellaceae</taxon>
        <taxon>Slackia</taxon>
    </lineage>
</organism>
<dbReference type="Gene3D" id="1.20.58.220">
    <property type="entry name" value="Phosphate transport system protein phou homolog 2, domain 2"/>
    <property type="match status" value="1"/>
</dbReference>
<dbReference type="EMBL" id="PPTO01000002">
    <property type="protein sequence ID" value="RDB60600.1"/>
    <property type="molecule type" value="Genomic_DNA"/>
</dbReference>
<evidence type="ECO:0000313" key="3">
    <source>
        <dbReference type="Proteomes" id="UP000253975"/>
    </source>
</evidence>
<comment type="similarity">
    <text evidence="1">Belongs to the UPF0111 family.</text>
</comment>
<protein>
    <submittedName>
        <fullName evidence="2">DUF47 domain-containing protein</fullName>
    </submittedName>
</protein>
<dbReference type="RefSeq" id="WP_114614784.1">
    <property type="nucleotide sequence ID" value="NZ_DBFAES010000064.1"/>
</dbReference>
<dbReference type="InterPro" id="IPR052912">
    <property type="entry name" value="UPF0111_domain"/>
</dbReference>
<dbReference type="InterPro" id="IPR018445">
    <property type="entry name" value="Put_Phosphate_transp_reg"/>
</dbReference>
<gene>
    <name evidence="2" type="ORF">C1881_01570</name>
</gene>
<comment type="caution">
    <text evidence="2">The sequence shown here is derived from an EMBL/GenBank/DDBJ whole genome shotgun (WGS) entry which is preliminary data.</text>
</comment>
<dbReference type="PANTHER" id="PTHR37298">
    <property type="entry name" value="UPF0111 PROTEIN YKAA"/>
    <property type="match status" value="1"/>
</dbReference>
<evidence type="ECO:0000256" key="1">
    <source>
        <dbReference type="ARBA" id="ARBA00008591"/>
    </source>
</evidence>